<evidence type="ECO:0000313" key="2">
    <source>
        <dbReference type="EMBL" id="MEV0969187.1"/>
    </source>
</evidence>
<feature type="compositionally biased region" description="Basic residues" evidence="1">
    <location>
        <begin position="1"/>
        <end position="14"/>
    </location>
</feature>
<evidence type="ECO:0000313" key="3">
    <source>
        <dbReference type="Proteomes" id="UP001551675"/>
    </source>
</evidence>
<name>A0ABV3GC95_MICGL</name>
<gene>
    <name evidence="2" type="ORF">AB0I59_11175</name>
</gene>
<reference evidence="2 3" key="1">
    <citation type="submission" date="2024-06" db="EMBL/GenBank/DDBJ databases">
        <title>The Natural Products Discovery Center: Release of the First 8490 Sequenced Strains for Exploring Actinobacteria Biosynthetic Diversity.</title>
        <authorList>
            <person name="Kalkreuter E."/>
            <person name="Kautsar S.A."/>
            <person name="Yang D."/>
            <person name="Bader C.D."/>
            <person name="Teijaro C.N."/>
            <person name="Fluegel L."/>
            <person name="Davis C.M."/>
            <person name="Simpson J.R."/>
            <person name="Lauterbach L."/>
            <person name="Steele A.D."/>
            <person name="Gui C."/>
            <person name="Meng S."/>
            <person name="Li G."/>
            <person name="Viehrig K."/>
            <person name="Ye F."/>
            <person name="Su P."/>
            <person name="Kiefer A.F."/>
            <person name="Nichols A."/>
            <person name="Cepeda A.J."/>
            <person name="Yan W."/>
            <person name="Fan B."/>
            <person name="Jiang Y."/>
            <person name="Adhikari A."/>
            <person name="Zheng C.-J."/>
            <person name="Schuster L."/>
            <person name="Cowan T.M."/>
            <person name="Smanski M.J."/>
            <person name="Chevrette M.G."/>
            <person name="De Carvalho L.P.S."/>
            <person name="Shen B."/>
        </authorList>
    </citation>
    <scope>NUCLEOTIDE SEQUENCE [LARGE SCALE GENOMIC DNA]</scope>
    <source>
        <strain evidence="2 3">NPDC050100</strain>
    </source>
</reference>
<dbReference type="Proteomes" id="UP001551675">
    <property type="component" value="Unassembled WGS sequence"/>
</dbReference>
<feature type="region of interest" description="Disordered" evidence="1">
    <location>
        <begin position="1"/>
        <end position="24"/>
    </location>
</feature>
<protein>
    <submittedName>
        <fullName evidence="2">Uncharacterized protein</fullName>
    </submittedName>
</protein>
<proteinExistence type="predicted"/>
<keyword evidence="3" id="KW-1185">Reference proteome</keyword>
<dbReference type="RefSeq" id="WP_358132075.1">
    <property type="nucleotide sequence ID" value="NZ_JBFALK010000005.1"/>
</dbReference>
<organism evidence="2 3">
    <name type="scientific">Microtetraspora glauca</name>
    <dbReference type="NCBI Taxonomy" id="1996"/>
    <lineage>
        <taxon>Bacteria</taxon>
        <taxon>Bacillati</taxon>
        <taxon>Actinomycetota</taxon>
        <taxon>Actinomycetes</taxon>
        <taxon>Streptosporangiales</taxon>
        <taxon>Streptosporangiaceae</taxon>
        <taxon>Microtetraspora</taxon>
    </lineage>
</organism>
<sequence>MSGKKPKKRKRSGKKPPAGRTPWWRKKALAIGAAALAAIGAAITGVIQNVAETAANKALGLDETAAATPSPTDTPVPTPTGKPITVTKVTPIHRSNDATWISGAVVDAATVARINGEMKAFGGYVADERADAVMRAAGAVEATSSTVELELTGNHPKPVRITNVRTVSQCDEPLKGTVFFSGPQGTSDTVRIGFDLDETSPIAHYAKPDPNDGPPMLYGDYFADHKYTLEQGEQTTFRLAARTSKKYCEYRFRFELIVDGKPAEQIVPEDGPPFKVTAEVRKGEYALAPLDCSAYRSRYVSKIFYSGPTTSPDFPAWIPMSKAQSVCG</sequence>
<feature type="region of interest" description="Disordered" evidence="1">
    <location>
        <begin position="65"/>
        <end position="84"/>
    </location>
</feature>
<accession>A0ABV3GC95</accession>
<evidence type="ECO:0000256" key="1">
    <source>
        <dbReference type="SAM" id="MobiDB-lite"/>
    </source>
</evidence>
<dbReference type="EMBL" id="JBFALK010000005">
    <property type="protein sequence ID" value="MEV0969187.1"/>
    <property type="molecule type" value="Genomic_DNA"/>
</dbReference>
<comment type="caution">
    <text evidence="2">The sequence shown here is derived from an EMBL/GenBank/DDBJ whole genome shotgun (WGS) entry which is preliminary data.</text>
</comment>